<dbReference type="Pfam" id="PF00293">
    <property type="entry name" value="NUDIX"/>
    <property type="match status" value="1"/>
</dbReference>
<dbReference type="Gene3D" id="3.90.79.10">
    <property type="entry name" value="Nucleoside Triphosphate Pyrophosphohydrolase"/>
    <property type="match status" value="1"/>
</dbReference>
<dbReference type="InterPro" id="IPR000086">
    <property type="entry name" value="NUDIX_hydrolase_dom"/>
</dbReference>
<evidence type="ECO:0000259" key="3">
    <source>
        <dbReference type="PROSITE" id="PS51462"/>
    </source>
</evidence>
<organism evidence="4 5">
    <name type="scientific">Moniliophthora roreri</name>
    <name type="common">Frosty pod rot fungus</name>
    <name type="synonym">Monilia roreri</name>
    <dbReference type="NCBI Taxonomy" id="221103"/>
    <lineage>
        <taxon>Eukaryota</taxon>
        <taxon>Fungi</taxon>
        <taxon>Dikarya</taxon>
        <taxon>Basidiomycota</taxon>
        <taxon>Agaricomycotina</taxon>
        <taxon>Agaricomycetes</taxon>
        <taxon>Agaricomycetidae</taxon>
        <taxon>Agaricales</taxon>
        <taxon>Marasmiineae</taxon>
        <taxon>Marasmiaceae</taxon>
        <taxon>Moniliophthora</taxon>
    </lineage>
</organism>
<evidence type="ECO:0000256" key="2">
    <source>
        <dbReference type="SAM" id="MobiDB-lite"/>
    </source>
</evidence>
<dbReference type="GO" id="GO:0004081">
    <property type="term" value="F:bis(5'-nucleosyl)-tetraphosphatase (asymmetrical) activity"/>
    <property type="evidence" value="ECO:0007669"/>
    <property type="project" value="TreeGrafter"/>
</dbReference>
<evidence type="ECO:0000313" key="5">
    <source>
        <dbReference type="Proteomes" id="UP000054988"/>
    </source>
</evidence>
<feature type="compositionally biased region" description="Polar residues" evidence="2">
    <location>
        <begin position="164"/>
        <end position="181"/>
    </location>
</feature>
<dbReference type="PROSITE" id="PS51462">
    <property type="entry name" value="NUDIX"/>
    <property type="match status" value="1"/>
</dbReference>
<feature type="region of interest" description="Disordered" evidence="2">
    <location>
        <begin position="38"/>
        <end position="58"/>
    </location>
</feature>
<accession>A0A0W0FUI4</accession>
<keyword evidence="1" id="KW-0378">Hydrolase</keyword>
<sequence length="289" mass="31340">MSLSSYPFTTYPAGQFVICAGSILFRRVRAIQATSTSSSSGAFDSLTASSSNPNTNDNSTNITKWKWQICLLFHRTKNEWLLPKGRKDAGESVEVAAVRETFEETGYPNSILPVTLPTRAPITGTNQKDVIRIAQKCNTEPIAITVRDVSSVPLVWANGYGPDSEQSTTPTFGNSQGSTKISNGHAPPPIPNAKLIYWYATIVQSQAQVHADLPLNASKSMSLDLEFEELVDAEQQSNTQTATENFDARFFDVDAVEEGGIPAIERLTFQGDRDIAAIAIALVKGTYGG</sequence>
<comment type="caution">
    <text evidence="4">The sequence shown here is derived from an EMBL/GenBank/DDBJ whole genome shotgun (WGS) entry which is preliminary data.</text>
</comment>
<proteinExistence type="predicted"/>
<evidence type="ECO:0000256" key="1">
    <source>
        <dbReference type="ARBA" id="ARBA00022801"/>
    </source>
</evidence>
<dbReference type="EMBL" id="LATX01001611">
    <property type="protein sequence ID" value="KTB40059.1"/>
    <property type="molecule type" value="Genomic_DNA"/>
</dbReference>
<dbReference type="InterPro" id="IPR015797">
    <property type="entry name" value="NUDIX_hydrolase-like_dom_sf"/>
</dbReference>
<gene>
    <name evidence="4" type="ORF">WG66_7341</name>
</gene>
<dbReference type="GO" id="GO:0006754">
    <property type="term" value="P:ATP biosynthetic process"/>
    <property type="evidence" value="ECO:0007669"/>
    <property type="project" value="TreeGrafter"/>
</dbReference>
<dbReference type="SUPFAM" id="SSF55811">
    <property type="entry name" value="Nudix"/>
    <property type="match status" value="1"/>
</dbReference>
<dbReference type="eggNOG" id="ENOG502S6AN">
    <property type="taxonomic scope" value="Eukaryota"/>
</dbReference>
<dbReference type="InterPro" id="IPR020084">
    <property type="entry name" value="NUDIX_hydrolase_CS"/>
</dbReference>
<dbReference type="PANTHER" id="PTHR21340">
    <property type="entry name" value="DIADENOSINE 5,5-P1,P4-TETRAPHOSPHATE PYROPHOSPHOHYDROLASE MUTT"/>
    <property type="match status" value="1"/>
</dbReference>
<dbReference type="GO" id="GO:0006167">
    <property type="term" value="P:AMP biosynthetic process"/>
    <property type="evidence" value="ECO:0007669"/>
    <property type="project" value="TreeGrafter"/>
</dbReference>
<dbReference type="AlphaFoldDB" id="A0A0W0FUI4"/>
<dbReference type="PROSITE" id="PS00893">
    <property type="entry name" value="NUDIX_BOX"/>
    <property type="match status" value="1"/>
</dbReference>
<dbReference type="InterPro" id="IPR051325">
    <property type="entry name" value="Nudix_hydrolase_domain"/>
</dbReference>
<feature type="domain" description="Nudix hydrolase" evidence="3">
    <location>
        <begin position="1"/>
        <end position="176"/>
    </location>
</feature>
<feature type="region of interest" description="Disordered" evidence="2">
    <location>
        <begin position="162"/>
        <end position="181"/>
    </location>
</feature>
<reference evidence="4 5" key="1">
    <citation type="submission" date="2015-12" db="EMBL/GenBank/DDBJ databases">
        <title>Draft genome sequence of Moniliophthora roreri, the causal agent of frosty pod rot of cacao.</title>
        <authorList>
            <person name="Aime M.C."/>
            <person name="Diaz-Valderrama J.R."/>
            <person name="Kijpornyongpan T."/>
            <person name="Phillips-Mora W."/>
        </authorList>
    </citation>
    <scope>NUCLEOTIDE SEQUENCE [LARGE SCALE GENOMIC DNA]</scope>
    <source>
        <strain evidence="4 5">MCA 2952</strain>
    </source>
</reference>
<name>A0A0W0FUI4_MONRR</name>
<dbReference type="PANTHER" id="PTHR21340:SF0">
    <property type="entry name" value="BIS(5'-NUCLEOSYL)-TETRAPHOSPHATASE [ASYMMETRICAL]"/>
    <property type="match status" value="1"/>
</dbReference>
<protein>
    <recommendedName>
        <fullName evidence="3">Nudix hydrolase domain-containing protein</fullName>
    </recommendedName>
</protein>
<evidence type="ECO:0000313" key="4">
    <source>
        <dbReference type="EMBL" id="KTB40059.1"/>
    </source>
</evidence>
<dbReference type="Proteomes" id="UP000054988">
    <property type="component" value="Unassembled WGS sequence"/>
</dbReference>